<comment type="similarity">
    <text evidence="1">Belongs to the 4-oxalocrotonate tautomerase family.</text>
</comment>
<accession>A0A077M3C5</accession>
<organism evidence="4 5">
    <name type="scientific">Nostocoides japonicum T1-X7</name>
    <dbReference type="NCBI Taxonomy" id="1194083"/>
    <lineage>
        <taxon>Bacteria</taxon>
        <taxon>Bacillati</taxon>
        <taxon>Actinomycetota</taxon>
        <taxon>Actinomycetes</taxon>
        <taxon>Micrococcales</taxon>
        <taxon>Intrasporangiaceae</taxon>
        <taxon>Nostocoides</taxon>
    </lineage>
</organism>
<evidence type="ECO:0000256" key="2">
    <source>
        <dbReference type="ARBA" id="ARBA00023235"/>
    </source>
</evidence>
<dbReference type="PANTHER" id="PTHR35530:SF1">
    <property type="entry name" value="2-HYDROXYMUCONATE TAUTOMERASE"/>
    <property type="match status" value="1"/>
</dbReference>
<dbReference type="Pfam" id="PF01361">
    <property type="entry name" value="Tautomerase"/>
    <property type="match status" value="1"/>
</dbReference>
<dbReference type="Proteomes" id="UP000035721">
    <property type="component" value="Unassembled WGS sequence"/>
</dbReference>
<dbReference type="PANTHER" id="PTHR35530">
    <property type="entry name" value="TAUTOMERASE-RELATED"/>
    <property type="match status" value="1"/>
</dbReference>
<dbReference type="STRING" id="1194083.BN12_320008"/>
<evidence type="ECO:0000259" key="3">
    <source>
        <dbReference type="Pfam" id="PF01361"/>
    </source>
</evidence>
<comment type="caution">
    <text evidence="4">The sequence shown here is derived from an EMBL/GenBank/DDBJ whole genome shotgun (WGS) entry which is preliminary data.</text>
</comment>
<keyword evidence="5" id="KW-1185">Reference proteome</keyword>
<protein>
    <submittedName>
        <fullName evidence="4">4-oxalocrotonate tautomerase family enzyme</fullName>
    </submittedName>
</protein>
<evidence type="ECO:0000313" key="4">
    <source>
        <dbReference type="EMBL" id="CCH78674.1"/>
    </source>
</evidence>
<sequence>MPLVEVTLAEGRTPEQIRALIHQVHTAVLDTVNTLPQHIRVVVREVPRTHWATGDQTLSEMDIATDASRTKEFP</sequence>
<keyword evidence="2" id="KW-0413">Isomerase</keyword>
<dbReference type="EMBL" id="CAJB01000246">
    <property type="protein sequence ID" value="CCH78674.1"/>
    <property type="molecule type" value="Genomic_DNA"/>
</dbReference>
<proteinExistence type="inferred from homology"/>
<dbReference type="Gene3D" id="3.30.429.10">
    <property type="entry name" value="Macrophage Migration Inhibitory Factor"/>
    <property type="match status" value="1"/>
</dbReference>
<dbReference type="InterPro" id="IPR014347">
    <property type="entry name" value="Tautomerase/MIF_sf"/>
</dbReference>
<reference evidence="4 5" key="1">
    <citation type="journal article" date="2013" name="ISME J.">
        <title>A metabolic model for members of the genus Tetrasphaera involved in enhanced biological phosphorus removal.</title>
        <authorList>
            <person name="Kristiansen R."/>
            <person name="Nguyen H.T.T."/>
            <person name="Saunders A.M."/>
            <person name="Nielsen J.L."/>
            <person name="Wimmer R."/>
            <person name="Le V.Q."/>
            <person name="McIlroy S.J."/>
            <person name="Petrovski S."/>
            <person name="Seviour R.J."/>
            <person name="Calteau A."/>
            <person name="Nielsen K.L."/>
            <person name="Nielsen P.H."/>
        </authorList>
    </citation>
    <scope>NUCLEOTIDE SEQUENCE [LARGE SCALE GENOMIC DNA]</scope>
    <source>
        <strain evidence="4 5">T1-X7</strain>
    </source>
</reference>
<dbReference type="RefSeq" id="WP_048550856.1">
    <property type="nucleotide sequence ID" value="NZ_HF570958.1"/>
</dbReference>
<gene>
    <name evidence="4" type="ORF">BN12_320008</name>
</gene>
<feature type="domain" description="4-oxalocrotonate tautomerase-like" evidence="3">
    <location>
        <begin position="2"/>
        <end position="59"/>
    </location>
</feature>
<dbReference type="AlphaFoldDB" id="A0A077M3C5"/>
<dbReference type="SUPFAM" id="SSF55331">
    <property type="entry name" value="Tautomerase/MIF"/>
    <property type="match status" value="1"/>
</dbReference>
<evidence type="ECO:0000313" key="5">
    <source>
        <dbReference type="Proteomes" id="UP000035721"/>
    </source>
</evidence>
<dbReference type="InterPro" id="IPR004370">
    <property type="entry name" value="4-OT-like_dom"/>
</dbReference>
<dbReference type="GO" id="GO:0016853">
    <property type="term" value="F:isomerase activity"/>
    <property type="evidence" value="ECO:0007669"/>
    <property type="project" value="UniProtKB-KW"/>
</dbReference>
<dbReference type="OrthoDB" id="4965437at2"/>
<name>A0A077M3C5_9MICO</name>
<evidence type="ECO:0000256" key="1">
    <source>
        <dbReference type="ARBA" id="ARBA00006723"/>
    </source>
</evidence>